<dbReference type="SUPFAM" id="SSF53474">
    <property type="entry name" value="alpha/beta-Hydrolases"/>
    <property type="match status" value="1"/>
</dbReference>
<dbReference type="GO" id="GO:0008610">
    <property type="term" value="P:lipid biosynthetic process"/>
    <property type="evidence" value="ECO:0007669"/>
    <property type="project" value="TreeGrafter"/>
</dbReference>
<evidence type="ECO:0000259" key="2">
    <source>
        <dbReference type="Pfam" id="PF00975"/>
    </source>
</evidence>
<dbReference type="PANTHER" id="PTHR11487:SF0">
    <property type="entry name" value="S-ACYL FATTY ACID SYNTHASE THIOESTERASE, MEDIUM CHAIN"/>
    <property type="match status" value="1"/>
</dbReference>
<reference evidence="3 4" key="1">
    <citation type="submission" date="2014-07" db="EMBL/GenBank/DDBJ databases">
        <title>Draft Genome Sequences of Environmental Pseudomonas syringae strains.</title>
        <authorList>
            <person name="Baltrus D.A."/>
            <person name="Berge O."/>
            <person name="Morris C."/>
        </authorList>
    </citation>
    <scope>NUCLEOTIDE SEQUENCE [LARGE SCALE GENOMIC DNA]</scope>
    <source>
        <strain evidence="3 4">GAW0119</strain>
    </source>
</reference>
<dbReference type="Pfam" id="PF00975">
    <property type="entry name" value="Thioesterase"/>
    <property type="match status" value="1"/>
</dbReference>
<dbReference type="InterPro" id="IPR012223">
    <property type="entry name" value="TEII"/>
</dbReference>
<dbReference type="Gene3D" id="3.40.50.1820">
    <property type="entry name" value="alpha/beta hydrolase"/>
    <property type="match status" value="1"/>
</dbReference>
<dbReference type="InterPro" id="IPR001031">
    <property type="entry name" value="Thioesterase"/>
</dbReference>
<feature type="domain" description="Thioesterase" evidence="2">
    <location>
        <begin position="8"/>
        <end position="230"/>
    </location>
</feature>
<accession>A0A085VL02</accession>
<dbReference type="PATRIC" id="fig|317.175.peg.2059"/>
<evidence type="ECO:0000313" key="3">
    <source>
        <dbReference type="EMBL" id="KFE56115.1"/>
    </source>
</evidence>
<protein>
    <submittedName>
        <fullName evidence="3">Thioesterase</fullName>
    </submittedName>
</protein>
<keyword evidence="4" id="KW-1185">Reference proteome</keyword>
<evidence type="ECO:0000256" key="1">
    <source>
        <dbReference type="ARBA" id="ARBA00007169"/>
    </source>
</evidence>
<dbReference type="Proteomes" id="UP000028631">
    <property type="component" value="Unassembled WGS sequence"/>
</dbReference>
<evidence type="ECO:0000313" key="4">
    <source>
        <dbReference type="Proteomes" id="UP000028631"/>
    </source>
</evidence>
<organism evidence="3 4">
    <name type="scientific">Pseudomonas syringae</name>
    <dbReference type="NCBI Taxonomy" id="317"/>
    <lineage>
        <taxon>Bacteria</taxon>
        <taxon>Pseudomonadati</taxon>
        <taxon>Pseudomonadota</taxon>
        <taxon>Gammaproteobacteria</taxon>
        <taxon>Pseudomonadales</taxon>
        <taxon>Pseudomonadaceae</taxon>
        <taxon>Pseudomonas</taxon>
    </lineage>
</organism>
<dbReference type="InterPro" id="IPR029058">
    <property type="entry name" value="AB_hydrolase_fold"/>
</dbReference>
<comment type="caution">
    <text evidence="3">The sequence shown here is derived from an EMBL/GenBank/DDBJ whole genome shotgun (WGS) entry which is preliminary data.</text>
</comment>
<sequence length="254" mass="28898">MSAFNSLRLFCLPYSGASAMVYSRWRRTLPQWLEVHPLELPGRGMRMNEPLHTDIRQLATQLALEIRRQLLLTPDQPYALFGHSLGGLLAYELAHALLELHAAPPLCLFVSATAGPAHRDVSEYRQAKTDAELIERLRSLQGTTEEALADRELMALMLPILRADFLLCGSFRYQPREPLPMPLHVFGGRQDSVRVEELLHWQDETLVGFSLDMFEGHHFFLHDQQAPLLRCVRRYAEQHLARASRQRSPAAAAS</sequence>
<dbReference type="OrthoDB" id="8480037at2"/>
<dbReference type="RefSeq" id="WP_032627892.1">
    <property type="nucleotide sequence ID" value="NZ_JPQU01000029.1"/>
</dbReference>
<comment type="similarity">
    <text evidence="1">Belongs to the thioesterase family.</text>
</comment>
<name>A0A085VL02_PSESX</name>
<dbReference type="PANTHER" id="PTHR11487">
    <property type="entry name" value="THIOESTERASE"/>
    <property type="match status" value="1"/>
</dbReference>
<gene>
    <name evidence="3" type="ORF">IV01_09915</name>
</gene>
<proteinExistence type="inferred from homology"/>
<dbReference type="AlphaFoldDB" id="A0A085VL02"/>
<dbReference type="EMBL" id="JPQU01000029">
    <property type="protein sequence ID" value="KFE56115.1"/>
    <property type="molecule type" value="Genomic_DNA"/>
</dbReference>